<dbReference type="AlphaFoldDB" id="A0A9X1NKZ9"/>
<dbReference type="InterPro" id="IPR038765">
    <property type="entry name" value="Papain-like_cys_pep_sf"/>
</dbReference>
<gene>
    <name evidence="8" type="ORF">LR394_38950</name>
</gene>
<feature type="signal peptide" evidence="6">
    <location>
        <begin position="1"/>
        <end position="17"/>
    </location>
</feature>
<dbReference type="InterPro" id="IPR051794">
    <property type="entry name" value="PG_Endopeptidase_C40"/>
</dbReference>
<dbReference type="GO" id="GO:0006508">
    <property type="term" value="P:proteolysis"/>
    <property type="evidence" value="ECO:0007669"/>
    <property type="project" value="UniProtKB-KW"/>
</dbReference>
<dbReference type="Pfam" id="PF00877">
    <property type="entry name" value="NLPC_P60"/>
    <property type="match status" value="1"/>
</dbReference>
<organism evidence="8 9">
    <name type="scientific">Kineosporia babensis</name>
    <dbReference type="NCBI Taxonomy" id="499548"/>
    <lineage>
        <taxon>Bacteria</taxon>
        <taxon>Bacillati</taxon>
        <taxon>Actinomycetota</taxon>
        <taxon>Actinomycetes</taxon>
        <taxon>Kineosporiales</taxon>
        <taxon>Kineosporiaceae</taxon>
        <taxon>Kineosporia</taxon>
    </lineage>
</organism>
<keyword evidence="9" id="KW-1185">Reference proteome</keyword>
<keyword evidence="2" id="KW-0645">Protease</keyword>
<name>A0A9X1NKZ9_9ACTN</name>
<dbReference type="EMBL" id="JAJOMB010000036">
    <property type="protein sequence ID" value="MCD5316892.1"/>
    <property type="molecule type" value="Genomic_DNA"/>
</dbReference>
<comment type="caution">
    <text evidence="8">The sequence shown here is derived from an EMBL/GenBank/DDBJ whole genome shotgun (WGS) entry which is preliminary data.</text>
</comment>
<feature type="compositionally biased region" description="Polar residues" evidence="5">
    <location>
        <begin position="229"/>
        <end position="238"/>
    </location>
</feature>
<keyword evidence="3" id="KW-0378">Hydrolase</keyword>
<dbReference type="PANTHER" id="PTHR47359">
    <property type="entry name" value="PEPTIDOGLYCAN DL-ENDOPEPTIDASE CWLO"/>
    <property type="match status" value="1"/>
</dbReference>
<dbReference type="Proteomes" id="UP001138997">
    <property type="component" value="Unassembled WGS sequence"/>
</dbReference>
<accession>A0A9X1NKZ9</accession>
<feature type="compositionally biased region" description="Low complexity" evidence="5">
    <location>
        <begin position="216"/>
        <end position="228"/>
    </location>
</feature>
<evidence type="ECO:0000256" key="6">
    <source>
        <dbReference type="SAM" id="SignalP"/>
    </source>
</evidence>
<feature type="region of interest" description="Disordered" evidence="5">
    <location>
        <begin position="205"/>
        <end position="238"/>
    </location>
</feature>
<keyword evidence="4" id="KW-0788">Thiol protease</keyword>
<evidence type="ECO:0000256" key="4">
    <source>
        <dbReference type="ARBA" id="ARBA00022807"/>
    </source>
</evidence>
<dbReference type="SUPFAM" id="SSF54001">
    <property type="entry name" value="Cysteine proteinases"/>
    <property type="match status" value="1"/>
</dbReference>
<sequence length="362" mass="37821">MATLTGLLLLGALAQSAATMLAAAPQHLLGSLLGGSSEQSCLDLTGFSDGTNDSNDLALLVEVFDDGQQANAGAIIDSARRVGAPPRAWVIAVATAIQESSLRNVGHGDAVGPDSRGLFQQRSPWAGEKERMDPAAATALFIHGGHGGQPGLMDVPGWQNSALISPTQAGRAAQQVQRSAHPDAYARHMEEALAFVAAYARSNDLSRPPQPHAGQASASTSARAWTSTNCQSPPGQSTSVRAALDFARAQLGLPYQWGGNGPEHGDNGFDCSGLTVAAYQAAGITLPRTAQLQYEHGPRVPLHSLQPGDLVFFGTDTAHVTHVGLYLGENRMIDAPHTGAVVRIEDHRWDSLLGATRPAQTG</sequence>
<feature type="chain" id="PRO_5040761455" evidence="6">
    <location>
        <begin position="18"/>
        <end position="362"/>
    </location>
</feature>
<dbReference type="RefSeq" id="WP_231449744.1">
    <property type="nucleotide sequence ID" value="NZ_JAJOMB010000036.1"/>
</dbReference>
<evidence type="ECO:0000313" key="8">
    <source>
        <dbReference type="EMBL" id="MCD5316892.1"/>
    </source>
</evidence>
<evidence type="ECO:0000256" key="5">
    <source>
        <dbReference type="SAM" id="MobiDB-lite"/>
    </source>
</evidence>
<protein>
    <submittedName>
        <fullName evidence="8">NlpC/P60 family protein</fullName>
    </submittedName>
</protein>
<dbReference type="PROSITE" id="PS51935">
    <property type="entry name" value="NLPC_P60"/>
    <property type="match status" value="1"/>
</dbReference>
<comment type="similarity">
    <text evidence="1">Belongs to the peptidase C40 family.</text>
</comment>
<evidence type="ECO:0000256" key="2">
    <source>
        <dbReference type="ARBA" id="ARBA00022670"/>
    </source>
</evidence>
<dbReference type="GO" id="GO:0008234">
    <property type="term" value="F:cysteine-type peptidase activity"/>
    <property type="evidence" value="ECO:0007669"/>
    <property type="project" value="UniProtKB-KW"/>
</dbReference>
<evidence type="ECO:0000313" key="9">
    <source>
        <dbReference type="Proteomes" id="UP001138997"/>
    </source>
</evidence>
<proteinExistence type="inferred from homology"/>
<dbReference type="PANTHER" id="PTHR47359:SF3">
    <property type="entry name" value="NLP_P60 DOMAIN-CONTAINING PROTEIN-RELATED"/>
    <property type="match status" value="1"/>
</dbReference>
<dbReference type="InterPro" id="IPR000064">
    <property type="entry name" value="NLP_P60_dom"/>
</dbReference>
<evidence type="ECO:0000259" key="7">
    <source>
        <dbReference type="PROSITE" id="PS51935"/>
    </source>
</evidence>
<keyword evidence="6" id="KW-0732">Signal</keyword>
<evidence type="ECO:0000256" key="3">
    <source>
        <dbReference type="ARBA" id="ARBA00022801"/>
    </source>
</evidence>
<reference evidence="8" key="1">
    <citation type="submission" date="2021-11" db="EMBL/GenBank/DDBJ databases">
        <title>Streptomyces corallinus and Kineosporia corallina sp. nov., two new coral-derived marine actinobacteria.</title>
        <authorList>
            <person name="Buangrab K."/>
            <person name="Sutthacheep M."/>
            <person name="Yeemin T."/>
            <person name="Harunari E."/>
            <person name="Igarashi Y."/>
            <person name="Sripreechasak P."/>
            <person name="Kanchanasin P."/>
            <person name="Tanasupawat S."/>
            <person name="Phongsopitanun W."/>
        </authorList>
    </citation>
    <scope>NUCLEOTIDE SEQUENCE</scope>
    <source>
        <strain evidence="8">JCM 31032</strain>
    </source>
</reference>
<evidence type="ECO:0000256" key="1">
    <source>
        <dbReference type="ARBA" id="ARBA00007074"/>
    </source>
</evidence>
<feature type="domain" description="NlpC/P60" evidence="7">
    <location>
        <begin position="237"/>
        <end position="360"/>
    </location>
</feature>
<dbReference type="Gene3D" id="3.90.1720.10">
    <property type="entry name" value="endopeptidase domain like (from Nostoc punctiforme)"/>
    <property type="match status" value="1"/>
</dbReference>